<dbReference type="Proteomes" id="UP001648503">
    <property type="component" value="Unassembled WGS sequence"/>
</dbReference>
<dbReference type="Pfam" id="PF10419">
    <property type="entry name" value="TFIIIC_sub6"/>
    <property type="match status" value="1"/>
</dbReference>
<evidence type="ECO:0000313" key="3">
    <source>
        <dbReference type="EMBL" id="KAH6600671.1"/>
    </source>
</evidence>
<evidence type="ECO:0000256" key="1">
    <source>
        <dbReference type="SAM" id="MobiDB-lite"/>
    </source>
</evidence>
<gene>
    <name evidence="3" type="ORF">BASA50_002055</name>
</gene>
<dbReference type="InterPro" id="IPR019481">
    <property type="entry name" value="TFIIIC_triple_barrel"/>
</dbReference>
<reference evidence="3 4" key="1">
    <citation type="submission" date="2021-02" db="EMBL/GenBank/DDBJ databases">
        <title>Variation within the Batrachochytrium salamandrivorans European outbreak.</title>
        <authorList>
            <person name="Kelly M."/>
            <person name="Pasmans F."/>
            <person name="Shea T.P."/>
            <person name="Munoz J.F."/>
            <person name="Carranza S."/>
            <person name="Cuomo C.A."/>
            <person name="Martel A."/>
        </authorList>
    </citation>
    <scope>NUCLEOTIDE SEQUENCE [LARGE SCALE GENOMIC DNA]</scope>
    <source>
        <strain evidence="3 4">AMFP18/2</strain>
    </source>
</reference>
<dbReference type="PANTHER" id="PTHR21860">
    <property type="entry name" value="TRANSCRIPTION INITIATION FACTOR IIIC TFIIIC , POLYPEPTIDE 6-RELATED"/>
    <property type="match status" value="1"/>
</dbReference>
<dbReference type="PANTHER" id="PTHR21860:SF2">
    <property type="entry name" value="GENERAL TRANSCRIPTION FACTOR 3C POLYPEPTIDE 6"/>
    <property type="match status" value="1"/>
</dbReference>
<organism evidence="3 4">
    <name type="scientific">Batrachochytrium salamandrivorans</name>
    <dbReference type="NCBI Taxonomy" id="1357716"/>
    <lineage>
        <taxon>Eukaryota</taxon>
        <taxon>Fungi</taxon>
        <taxon>Fungi incertae sedis</taxon>
        <taxon>Chytridiomycota</taxon>
        <taxon>Chytridiomycota incertae sedis</taxon>
        <taxon>Chytridiomycetes</taxon>
        <taxon>Rhizophydiales</taxon>
        <taxon>Rhizophydiales incertae sedis</taxon>
        <taxon>Batrachochytrium</taxon>
    </lineage>
</organism>
<proteinExistence type="predicted"/>
<accession>A0ABQ8FQ32</accession>
<evidence type="ECO:0000259" key="2">
    <source>
        <dbReference type="Pfam" id="PF10419"/>
    </source>
</evidence>
<sequence>MSADPDIVEETAYVVFDLGSDITLETLRKEAADHNGVSLVGIDTAKPVLRVGNWVYQGEPDILIGTDMIFKVASPSTTQPAAQVAEPSADKPRKEQPHPAPPAVHYIGEAKRIVKFNRVALRSAILAGDTAVDVAI</sequence>
<name>A0ABQ8FQ32_9FUNG</name>
<feature type="compositionally biased region" description="Basic and acidic residues" evidence="1">
    <location>
        <begin position="88"/>
        <end position="97"/>
    </location>
</feature>
<dbReference type="Gene3D" id="2.60.40.4370">
    <property type="match status" value="1"/>
</dbReference>
<keyword evidence="4" id="KW-1185">Reference proteome</keyword>
<comment type="caution">
    <text evidence="3">The sequence shown here is derived from an EMBL/GenBank/DDBJ whole genome shotgun (WGS) entry which is preliminary data.</text>
</comment>
<dbReference type="InterPro" id="IPR042771">
    <property type="entry name" value="GTF3C6-like"/>
</dbReference>
<feature type="region of interest" description="Disordered" evidence="1">
    <location>
        <begin position="79"/>
        <end position="103"/>
    </location>
</feature>
<feature type="domain" description="Transcription factor TFIIIC triple barrel" evidence="2">
    <location>
        <begin position="9"/>
        <end position="121"/>
    </location>
</feature>
<evidence type="ECO:0000313" key="4">
    <source>
        <dbReference type="Proteomes" id="UP001648503"/>
    </source>
</evidence>
<protein>
    <recommendedName>
        <fullName evidence="2">Transcription factor TFIIIC triple barrel domain-containing protein</fullName>
    </recommendedName>
</protein>
<dbReference type="EMBL" id="JAFCIX010000028">
    <property type="protein sequence ID" value="KAH6600671.1"/>
    <property type="molecule type" value="Genomic_DNA"/>
</dbReference>